<gene>
    <name evidence="1" type="ORF">BT67DRAFT_391342</name>
</gene>
<evidence type="ECO:0000313" key="1">
    <source>
        <dbReference type="EMBL" id="KAK4130298.1"/>
    </source>
</evidence>
<dbReference type="GO" id="GO:0032981">
    <property type="term" value="P:mitochondrial respiratory chain complex I assembly"/>
    <property type="evidence" value="ECO:0007669"/>
    <property type="project" value="InterPro"/>
</dbReference>
<protein>
    <submittedName>
        <fullName evidence="1">Uncharacterized protein</fullName>
    </submittedName>
</protein>
<sequence length="54" mass="6209">MQPKARPIQRFAHAVSKCSAEAAVYGKCIFVDYNSIHKDQCVKEFMKLKNCYLV</sequence>
<dbReference type="PANTHER" id="PTHR34561:SF1">
    <property type="entry name" value="NADH DEHYDROGENASE [UBIQUINONE] 1 ALPHA SUBCOMPLEX ASSEMBLY FACTOR 8"/>
    <property type="match status" value="1"/>
</dbReference>
<accession>A0AAN6ZA61</accession>
<dbReference type="PANTHER" id="PTHR34561">
    <property type="entry name" value="NADH DEHYDROGENASE [UBIQUINONE] 1 ALPHA SUBCOMPLEX ASSEMBLY FACTOR 8"/>
    <property type="match status" value="1"/>
</dbReference>
<reference evidence="1" key="2">
    <citation type="submission" date="2023-05" db="EMBL/GenBank/DDBJ databases">
        <authorList>
            <consortium name="Lawrence Berkeley National Laboratory"/>
            <person name="Steindorff A."/>
            <person name="Hensen N."/>
            <person name="Bonometti L."/>
            <person name="Westerberg I."/>
            <person name="Brannstrom I.O."/>
            <person name="Guillou S."/>
            <person name="Cros-Aarteil S."/>
            <person name="Calhoun S."/>
            <person name="Haridas S."/>
            <person name="Kuo A."/>
            <person name="Mondo S."/>
            <person name="Pangilinan J."/>
            <person name="Riley R."/>
            <person name="Labutti K."/>
            <person name="Andreopoulos B."/>
            <person name="Lipzen A."/>
            <person name="Chen C."/>
            <person name="Yanf M."/>
            <person name="Daum C."/>
            <person name="Ng V."/>
            <person name="Clum A."/>
            <person name="Ohm R."/>
            <person name="Martin F."/>
            <person name="Silar P."/>
            <person name="Natvig D."/>
            <person name="Lalanne C."/>
            <person name="Gautier V."/>
            <person name="Ament-Velasquez S.L."/>
            <person name="Kruys A."/>
            <person name="Hutchinson M.I."/>
            <person name="Powell A.J."/>
            <person name="Barry K."/>
            <person name="Miller A.N."/>
            <person name="Grigoriev I.V."/>
            <person name="Debuchy R."/>
            <person name="Gladieux P."/>
            <person name="Thoren M.H."/>
            <person name="Johannesson H."/>
        </authorList>
    </citation>
    <scope>NUCLEOTIDE SEQUENCE</scope>
    <source>
        <strain evidence="1">CBS 123565</strain>
    </source>
</reference>
<feature type="non-terminal residue" evidence="1">
    <location>
        <position position="54"/>
    </location>
</feature>
<dbReference type="InterPro" id="IPR034595">
    <property type="entry name" value="NDUFAF8"/>
</dbReference>
<reference evidence="1" key="1">
    <citation type="journal article" date="2023" name="Mol. Phylogenet. Evol.">
        <title>Genome-scale phylogeny and comparative genomics of the fungal order Sordariales.</title>
        <authorList>
            <person name="Hensen N."/>
            <person name="Bonometti L."/>
            <person name="Westerberg I."/>
            <person name="Brannstrom I.O."/>
            <person name="Guillou S."/>
            <person name="Cros-Aarteil S."/>
            <person name="Calhoun S."/>
            <person name="Haridas S."/>
            <person name="Kuo A."/>
            <person name="Mondo S."/>
            <person name="Pangilinan J."/>
            <person name="Riley R."/>
            <person name="LaButti K."/>
            <person name="Andreopoulos B."/>
            <person name="Lipzen A."/>
            <person name="Chen C."/>
            <person name="Yan M."/>
            <person name="Daum C."/>
            <person name="Ng V."/>
            <person name="Clum A."/>
            <person name="Steindorff A."/>
            <person name="Ohm R.A."/>
            <person name="Martin F."/>
            <person name="Silar P."/>
            <person name="Natvig D.O."/>
            <person name="Lalanne C."/>
            <person name="Gautier V."/>
            <person name="Ament-Velasquez S.L."/>
            <person name="Kruys A."/>
            <person name="Hutchinson M.I."/>
            <person name="Powell A.J."/>
            <person name="Barry K."/>
            <person name="Miller A.N."/>
            <person name="Grigoriev I.V."/>
            <person name="Debuchy R."/>
            <person name="Gladieux P."/>
            <person name="Hiltunen Thoren M."/>
            <person name="Johannesson H."/>
        </authorList>
    </citation>
    <scope>NUCLEOTIDE SEQUENCE</scope>
    <source>
        <strain evidence="1">CBS 123565</strain>
    </source>
</reference>
<dbReference type="Proteomes" id="UP001304895">
    <property type="component" value="Unassembled WGS sequence"/>
</dbReference>
<dbReference type="GO" id="GO:0005739">
    <property type="term" value="C:mitochondrion"/>
    <property type="evidence" value="ECO:0007669"/>
    <property type="project" value="InterPro"/>
</dbReference>
<proteinExistence type="predicted"/>
<comment type="caution">
    <text evidence="1">The sequence shown here is derived from an EMBL/GenBank/DDBJ whole genome shotgun (WGS) entry which is preliminary data.</text>
</comment>
<dbReference type="AlphaFoldDB" id="A0AAN6ZA61"/>
<organism evidence="1 2">
    <name type="scientific">Trichocladium antarcticum</name>
    <dbReference type="NCBI Taxonomy" id="1450529"/>
    <lineage>
        <taxon>Eukaryota</taxon>
        <taxon>Fungi</taxon>
        <taxon>Dikarya</taxon>
        <taxon>Ascomycota</taxon>
        <taxon>Pezizomycotina</taxon>
        <taxon>Sordariomycetes</taxon>
        <taxon>Sordariomycetidae</taxon>
        <taxon>Sordariales</taxon>
        <taxon>Chaetomiaceae</taxon>
        <taxon>Trichocladium</taxon>
    </lineage>
</organism>
<evidence type="ECO:0000313" key="2">
    <source>
        <dbReference type="Proteomes" id="UP001304895"/>
    </source>
</evidence>
<name>A0AAN6ZA61_9PEZI</name>
<dbReference type="EMBL" id="MU853438">
    <property type="protein sequence ID" value="KAK4130298.1"/>
    <property type="molecule type" value="Genomic_DNA"/>
</dbReference>
<keyword evidence="2" id="KW-1185">Reference proteome</keyword>